<evidence type="ECO:0000313" key="1">
    <source>
        <dbReference type="EMBL" id="OCL07590.1"/>
    </source>
</evidence>
<name>A0A8E2EZL7_9PEZI</name>
<dbReference type="AlphaFoldDB" id="A0A8E2EZL7"/>
<dbReference type="EMBL" id="KV749831">
    <property type="protein sequence ID" value="OCL07590.1"/>
    <property type="molecule type" value="Genomic_DNA"/>
</dbReference>
<accession>A0A8E2EZL7</accession>
<evidence type="ECO:0000313" key="2">
    <source>
        <dbReference type="Proteomes" id="UP000250140"/>
    </source>
</evidence>
<dbReference type="OrthoDB" id="4740316at2759"/>
<keyword evidence="2" id="KW-1185">Reference proteome</keyword>
<proteinExistence type="predicted"/>
<organism evidence="1 2">
    <name type="scientific">Glonium stellatum</name>
    <dbReference type="NCBI Taxonomy" id="574774"/>
    <lineage>
        <taxon>Eukaryota</taxon>
        <taxon>Fungi</taxon>
        <taxon>Dikarya</taxon>
        <taxon>Ascomycota</taxon>
        <taxon>Pezizomycotina</taxon>
        <taxon>Dothideomycetes</taxon>
        <taxon>Pleosporomycetidae</taxon>
        <taxon>Gloniales</taxon>
        <taxon>Gloniaceae</taxon>
        <taxon>Glonium</taxon>
    </lineage>
</organism>
<dbReference type="Proteomes" id="UP000250140">
    <property type="component" value="Unassembled WGS sequence"/>
</dbReference>
<reference evidence="1 2" key="1">
    <citation type="journal article" date="2016" name="Nat. Commun.">
        <title>Ectomycorrhizal ecology is imprinted in the genome of the dominant symbiotic fungus Cenococcum geophilum.</title>
        <authorList>
            <consortium name="DOE Joint Genome Institute"/>
            <person name="Peter M."/>
            <person name="Kohler A."/>
            <person name="Ohm R.A."/>
            <person name="Kuo A."/>
            <person name="Krutzmann J."/>
            <person name="Morin E."/>
            <person name="Arend M."/>
            <person name="Barry K.W."/>
            <person name="Binder M."/>
            <person name="Choi C."/>
            <person name="Clum A."/>
            <person name="Copeland A."/>
            <person name="Grisel N."/>
            <person name="Haridas S."/>
            <person name="Kipfer T."/>
            <person name="LaButti K."/>
            <person name="Lindquist E."/>
            <person name="Lipzen A."/>
            <person name="Maire R."/>
            <person name="Meier B."/>
            <person name="Mihaltcheva S."/>
            <person name="Molinier V."/>
            <person name="Murat C."/>
            <person name="Poggeler S."/>
            <person name="Quandt C.A."/>
            <person name="Sperisen C."/>
            <person name="Tritt A."/>
            <person name="Tisserant E."/>
            <person name="Crous P.W."/>
            <person name="Henrissat B."/>
            <person name="Nehls U."/>
            <person name="Egli S."/>
            <person name="Spatafora J.W."/>
            <person name="Grigoriev I.V."/>
            <person name="Martin F.M."/>
        </authorList>
    </citation>
    <scope>NUCLEOTIDE SEQUENCE [LARGE SCALE GENOMIC DNA]</scope>
    <source>
        <strain evidence="1 2">CBS 207.34</strain>
    </source>
</reference>
<protein>
    <submittedName>
        <fullName evidence="1">Uncharacterized protein</fullName>
    </submittedName>
</protein>
<sequence length="193" mass="21640">MAPITKLWLCALKSGQSVDSPSFTQLLSEILELCSSYTNPDPKSPQMHVMYQVVDNPSQLLMITGYQSQELNTQADKVYAEKYLQKMFEHVQHVWLRQVDVDVSTLPIDRERVLVTCGEAPVEQSGAKGVGGWDVWQQTQQAKHNENGAQGVREGKSGEEKVWVQVSAWDESGDESAEPATGETFRLRKIMGR</sequence>
<gene>
    <name evidence="1" type="ORF">AOQ84DRAFT_354886</name>
</gene>